<dbReference type="OrthoDB" id="1357763at2"/>
<sequence>MKLFICLFLFGLVSHTALAQKSESKALYQQIAHLDSVMFQAYNQRDMATFKQFFTSDLEWFQDNGGLLHYDTVIANFQNIFNREYVLTRKLVPGTLEVHPIQNYGAIHIGRHTFSHVENGKLEVGEFKFLMIWREEQGKWKISRVVSYDH</sequence>
<evidence type="ECO:0000313" key="4">
    <source>
        <dbReference type="Proteomes" id="UP000289455"/>
    </source>
</evidence>
<evidence type="ECO:0000259" key="2">
    <source>
        <dbReference type="Pfam" id="PF14534"/>
    </source>
</evidence>
<reference evidence="3 4" key="1">
    <citation type="submission" date="2019-01" db="EMBL/GenBank/DDBJ databases">
        <title>Cytophagaceae bacterium strain CAR-16.</title>
        <authorList>
            <person name="Chen W.-M."/>
        </authorList>
    </citation>
    <scope>NUCLEOTIDE SEQUENCE [LARGE SCALE GENOMIC DNA]</scope>
    <source>
        <strain evidence="3 4">CAR-16</strain>
    </source>
</reference>
<feature type="chain" id="PRO_5020351408" evidence="1">
    <location>
        <begin position="20"/>
        <end position="150"/>
    </location>
</feature>
<dbReference type="Pfam" id="PF14534">
    <property type="entry name" value="DUF4440"/>
    <property type="match status" value="1"/>
</dbReference>
<dbReference type="InterPro" id="IPR032710">
    <property type="entry name" value="NTF2-like_dom_sf"/>
</dbReference>
<dbReference type="AlphaFoldDB" id="A0A4Q1BYZ2"/>
<name>A0A4Q1BYZ2_9BACT</name>
<feature type="signal peptide" evidence="1">
    <location>
        <begin position="1"/>
        <end position="19"/>
    </location>
</feature>
<gene>
    <name evidence="3" type="ORF">ESB04_07310</name>
</gene>
<protein>
    <submittedName>
        <fullName evidence="3">Nuclear transport factor 2 family protein</fullName>
    </submittedName>
</protein>
<organism evidence="3 4">
    <name type="scientific">Aquirufa rosea</name>
    <dbReference type="NCBI Taxonomy" id="2509241"/>
    <lineage>
        <taxon>Bacteria</taxon>
        <taxon>Pseudomonadati</taxon>
        <taxon>Bacteroidota</taxon>
        <taxon>Cytophagia</taxon>
        <taxon>Cytophagales</taxon>
        <taxon>Flectobacillaceae</taxon>
        <taxon>Aquirufa</taxon>
    </lineage>
</organism>
<dbReference type="Proteomes" id="UP000289455">
    <property type="component" value="Unassembled WGS sequence"/>
</dbReference>
<keyword evidence="4" id="KW-1185">Reference proteome</keyword>
<dbReference type="SUPFAM" id="SSF54427">
    <property type="entry name" value="NTF2-like"/>
    <property type="match status" value="1"/>
</dbReference>
<feature type="domain" description="DUF4440" evidence="2">
    <location>
        <begin position="31"/>
        <end position="142"/>
    </location>
</feature>
<dbReference type="EMBL" id="SDHY01000004">
    <property type="protein sequence ID" value="RXK48758.1"/>
    <property type="molecule type" value="Genomic_DNA"/>
</dbReference>
<keyword evidence="1" id="KW-0732">Signal</keyword>
<comment type="caution">
    <text evidence="3">The sequence shown here is derived from an EMBL/GenBank/DDBJ whole genome shotgun (WGS) entry which is preliminary data.</text>
</comment>
<evidence type="ECO:0000313" key="3">
    <source>
        <dbReference type="EMBL" id="RXK48758.1"/>
    </source>
</evidence>
<dbReference type="RefSeq" id="WP_129027083.1">
    <property type="nucleotide sequence ID" value="NZ_SDHY01000004.1"/>
</dbReference>
<proteinExistence type="predicted"/>
<dbReference type="Gene3D" id="3.10.450.50">
    <property type="match status" value="1"/>
</dbReference>
<dbReference type="InterPro" id="IPR027843">
    <property type="entry name" value="DUF4440"/>
</dbReference>
<accession>A0A4Q1BYZ2</accession>
<evidence type="ECO:0000256" key="1">
    <source>
        <dbReference type="SAM" id="SignalP"/>
    </source>
</evidence>